<dbReference type="InterPro" id="IPR032675">
    <property type="entry name" value="LRR_dom_sf"/>
</dbReference>
<evidence type="ECO:0000256" key="1">
    <source>
        <dbReference type="ARBA" id="ARBA00022614"/>
    </source>
</evidence>
<evidence type="ECO:0000256" key="4">
    <source>
        <dbReference type="SAM" id="SignalP"/>
    </source>
</evidence>
<dbReference type="AlphaFoldDB" id="A0AAV2SPP8"/>
<protein>
    <recommendedName>
        <fullName evidence="7">Oplophorus-luciferin 2-monooxygenase non-catalytic subunit</fullName>
    </recommendedName>
</protein>
<accession>A0AAV2SPP8</accession>
<dbReference type="PROSITE" id="PS51257">
    <property type="entry name" value="PROKAR_LIPOPROTEIN"/>
    <property type="match status" value="1"/>
</dbReference>
<dbReference type="EMBL" id="CAXKWB010117152">
    <property type="protein sequence ID" value="CAL4236287.1"/>
    <property type="molecule type" value="Genomic_DNA"/>
</dbReference>
<name>A0AAV2SPP8_MEGNR</name>
<evidence type="ECO:0008006" key="7">
    <source>
        <dbReference type="Google" id="ProtNLM"/>
    </source>
</evidence>
<comment type="caution">
    <text evidence="5">The sequence shown here is derived from an EMBL/GenBank/DDBJ whole genome shotgun (WGS) entry which is preliminary data.</text>
</comment>
<evidence type="ECO:0000256" key="3">
    <source>
        <dbReference type="ARBA" id="ARBA00022737"/>
    </source>
</evidence>
<organism evidence="5 6">
    <name type="scientific">Meganyctiphanes norvegica</name>
    <name type="common">Northern krill</name>
    <name type="synonym">Thysanopoda norvegica</name>
    <dbReference type="NCBI Taxonomy" id="48144"/>
    <lineage>
        <taxon>Eukaryota</taxon>
        <taxon>Metazoa</taxon>
        <taxon>Ecdysozoa</taxon>
        <taxon>Arthropoda</taxon>
        <taxon>Crustacea</taxon>
        <taxon>Multicrustacea</taxon>
        <taxon>Malacostraca</taxon>
        <taxon>Eumalacostraca</taxon>
        <taxon>Eucarida</taxon>
        <taxon>Euphausiacea</taxon>
        <taxon>Euphausiidae</taxon>
        <taxon>Meganyctiphanes</taxon>
    </lineage>
</organism>
<evidence type="ECO:0000256" key="2">
    <source>
        <dbReference type="ARBA" id="ARBA00022729"/>
    </source>
</evidence>
<evidence type="ECO:0000313" key="6">
    <source>
        <dbReference type="Proteomes" id="UP001497623"/>
    </source>
</evidence>
<proteinExistence type="predicted"/>
<reference evidence="5 6" key="1">
    <citation type="submission" date="2024-05" db="EMBL/GenBank/DDBJ databases">
        <authorList>
            <person name="Wallberg A."/>
        </authorList>
    </citation>
    <scope>NUCLEOTIDE SEQUENCE [LARGE SCALE GENOMIC DNA]</scope>
</reference>
<dbReference type="InterPro" id="IPR001611">
    <property type="entry name" value="Leu-rich_rpt"/>
</dbReference>
<dbReference type="PANTHER" id="PTHR24366">
    <property type="entry name" value="IG(IMMUNOGLOBULIN) AND LRR(LEUCINE RICH REPEAT) DOMAINS"/>
    <property type="match status" value="1"/>
</dbReference>
<dbReference type="SUPFAM" id="SSF52058">
    <property type="entry name" value="L domain-like"/>
    <property type="match status" value="1"/>
</dbReference>
<keyword evidence="3" id="KW-0677">Repeat</keyword>
<dbReference type="Gene3D" id="3.80.10.10">
    <property type="entry name" value="Ribonuclease Inhibitor"/>
    <property type="match status" value="1"/>
</dbReference>
<keyword evidence="6" id="KW-1185">Reference proteome</keyword>
<dbReference type="Proteomes" id="UP001497623">
    <property type="component" value="Unassembled WGS sequence"/>
</dbReference>
<evidence type="ECO:0000313" key="5">
    <source>
        <dbReference type="EMBL" id="CAL4236287.1"/>
    </source>
</evidence>
<gene>
    <name evidence="5" type="ORF">MNOR_LOCUS40175</name>
</gene>
<dbReference type="PANTHER" id="PTHR24366:SF161">
    <property type="entry name" value="TIR DOMAIN-CONTAINING PROTEIN"/>
    <property type="match status" value="1"/>
</dbReference>
<feature type="signal peptide" evidence="4">
    <location>
        <begin position="1"/>
        <end position="20"/>
    </location>
</feature>
<dbReference type="Pfam" id="PF13855">
    <property type="entry name" value="LRR_8"/>
    <property type="match status" value="1"/>
</dbReference>
<keyword evidence="2 4" id="KW-0732">Signal</keyword>
<feature type="chain" id="PRO_5043785857" description="Oplophorus-luciferin 2-monooxygenase non-catalytic subunit" evidence="4">
    <location>
        <begin position="21"/>
        <end position="352"/>
    </location>
</feature>
<sequence length="352" mass="39322">MKSQIITLLLVVVACFCVERNQVANTITEYEGYKFGELYDNNNTHVMEDNKTPDHHGYEPPCPDAGDITPCACTYDSEVNAMDLDCSKVESEDQLRQIFKADFPSKNFTKFNLQHNKHVTVLESSIFNGVSFEVITVYNNELEVIEVNALDSCYETATYVNFRDNKISAFPFDELSSFSRLDTFGISGNSLNVIPADEFNGITTLRTLYIQSNTPDIVGSFENLPNLRWIHIGKNDLNTIPTNFINTGSSHLALISLTSNYINSVEPGAFDMVEKLTIELTSNSLSTIEETTWRPLFKAGVNIFAGENPLLCGCDIAWLFGEDQLLGQVSEETTCVDGAYLHKLDPSIFDDC</sequence>
<keyword evidence="1" id="KW-0433">Leucine-rich repeat</keyword>